<sequence length="100" mass="11414">MPLTKPSNPGVAFFKIFLLFVELKAYVGLMHDPQNCRRGRLSRRKKKLTVAVSSNSFQYVTSHVKVNPKNNILSDLEVNSPETFDPFDSKRKFASFCVSF</sequence>
<protein>
    <submittedName>
        <fullName evidence="2">Uncharacterized protein</fullName>
    </submittedName>
</protein>
<gene>
    <name evidence="2" type="ORF">TNIN_124031</name>
</gene>
<accession>A0A8X6XID2</accession>
<dbReference type="EMBL" id="BMAV01009850">
    <property type="protein sequence ID" value="GFY54412.1"/>
    <property type="molecule type" value="Genomic_DNA"/>
</dbReference>
<keyword evidence="1" id="KW-0472">Membrane</keyword>
<name>A0A8X6XID2_9ARAC</name>
<reference evidence="2" key="1">
    <citation type="submission" date="2020-08" db="EMBL/GenBank/DDBJ databases">
        <title>Multicomponent nature underlies the extraordinary mechanical properties of spider dragline silk.</title>
        <authorList>
            <person name="Kono N."/>
            <person name="Nakamura H."/>
            <person name="Mori M."/>
            <person name="Yoshida Y."/>
            <person name="Ohtoshi R."/>
            <person name="Malay A.D."/>
            <person name="Moran D.A.P."/>
            <person name="Tomita M."/>
            <person name="Numata K."/>
            <person name="Arakawa K."/>
        </authorList>
    </citation>
    <scope>NUCLEOTIDE SEQUENCE</scope>
</reference>
<keyword evidence="1" id="KW-0812">Transmembrane</keyword>
<evidence type="ECO:0000313" key="3">
    <source>
        <dbReference type="Proteomes" id="UP000886998"/>
    </source>
</evidence>
<comment type="caution">
    <text evidence="2">The sequence shown here is derived from an EMBL/GenBank/DDBJ whole genome shotgun (WGS) entry which is preliminary data.</text>
</comment>
<feature type="transmembrane region" description="Helical" evidence="1">
    <location>
        <begin position="12"/>
        <end position="30"/>
    </location>
</feature>
<proteinExistence type="predicted"/>
<keyword evidence="1" id="KW-1133">Transmembrane helix</keyword>
<keyword evidence="3" id="KW-1185">Reference proteome</keyword>
<evidence type="ECO:0000313" key="2">
    <source>
        <dbReference type="EMBL" id="GFY54412.1"/>
    </source>
</evidence>
<organism evidence="2 3">
    <name type="scientific">Trichonephila inaurata madagascariensis</name>
    <dbReference type="NCBI Taxonomy" id="2747483"/>
    <lineage>
        <taxon>Eukaryota</taxon>
        <taxon>Metazoa</taxon>
        <taxon>Ecdysozoa</taxon>
        <taxon>Arthropoda</taxon>
        <taxon>Chelicerata</taxon>
        <taxon>Arachnida</taxon>
        <taxon>Araneae</taxon>
        <taxon>Araneomorphae</taxon>
        <taxon>Entelegynae</taxon>
        <taxon>Araneoidea</taxon>
        <taxon>Nephilidae</taxon>
        <taxon>Trichonephila</taxon>
        <taxon>Trichonephila inaurata</taxon>
    </lineage>
</organism>
<evidence type="ECO:0000256" key="1">
    <source>
        <dbReference type="SAM" id="Phobius"/>
    </source>
</evidence>
<dbReference type="Proteomes" id="UP000886998">
    <property type="component" value="Unassembled WGS sequence"/>
</dbReference>
<dbReference type="AlphaFoldDB" id="A0A8X6XID2"/>